<dbReference type="OrthoDB" id="1435984at2759"/>
<accession>A0A3Q0FAE2</accession>
<proteinExistence type="predicted"/>
<evidence type="ECO:0000256" key="1">
    <source>
        <dbReference type="SAM" id="MobiDB-lite"/>
    </source>
</evidence>
<organism evidence="2 3">
    <name type="scientific">Vigna radiata var. radiata</name>
    <name type="common">Mung bean</name>
    <name type="synonym">Phaseolus aureus</name>
    <dbReference type="NCBI Taxonomy" id="3916"/>
    <lineage>
        <taxon>Eukaryota</taxon>
        <taxon>Viridiplantae</taxon>
        <taxon>Streptophyta</taxon>
        <taxon>Embryophyta</taxon>
        <taxon>Tracheophyta</taxon>
        <taxon>Spermatophyta</taxon>
        <taxon>Magnoliopsida</taxon>
        <taxon>eudicotyledons</taxon>
        <taxon>Gunneridae</taxon>
        <taxon>Pentapetalae</taxon>
        <taxon>rosids</taxon>
        <taxon>fabids</taxon>
        <taxon>Fabales</taxon>
        <taxon>Fabaceae</taxon>
        <taxon>Papilionoideae</taxon>
        <taxon>50 kb inversion clade</taxon>
        <taxon>NPAAA clade</taxon>
        <taxon>indigoferoid/millettioid clade</taxon>
        <taxon>Phaseoleae</taxon>
        <taxon>Vigna</taxon>
    </lineage>
</organism>
<evidence type="ECO:0000313" key="2">
    <source>
        <dbReference type="Proteomes" id="UP000087766"/>
    </source>
</evidence>
<dbReference type="Proteomes" id="UP000087766">
    <property type="component" value="Chromosome 8"/>
</dbReference>
<gene>
    <name evidence="3" type="primary">LOC111242297</name>
</gene>
<evidence type="ECO:0000313" key="3">
    <source>
        <dbReference type="RefSeq" id="XP_022640581.1"/>
    </source>
</evidence>
<feature type="region of interest" description="Disordered" evidence="1">
    <location>
        <begin position="234"/>
        <end position="281"/>
    </location>
</feature>
<name>A0A3Q0FAE2_VIGRR</name>
<feature type="compositionally biased region" description="Acidic residues" evidence="1">
    <location>
        <begin position="267"/>
        <end position="281"/>
    </location>
</feature>
<dbReference type="Pfam" id="PF03004">
    <property type="entry name" value="Transposase_24"/>
    <property type="match status" value="1"/>
</dbReference>
<keyword evidence="2" id="KW-1185">Reference proteome</keyword>
<dbReference type="GeneID" id="111242297"/>
<dbReference type="RefSeq" id="XP_022640581.1">
    <property type="nucleotide sequence ID" value="XM_022784860.1"/>
</dbReference>
<reference evidence="3" key="2">
    <citation type="submission" date="2025-08" db="UniProtKB">
        <authorList>
            <consortium name="RefSeq"/>
        </authorList>
    </citation>
    <scope>IDENTIFICATION</scope>
    <source>
        <tissue evidence="3">Leaf</tissue>
    </source>
</reference>
<dbReference type="KEGG" id="vra:111242297"/>
<dbReference type="InterPro" id="IPR004252">
    <property type="entry name" value="Probable_transposase_24"/>
</dbReference>
<reference evidence="2" key="1">
    <citation type="journal article" date="2014" name="Nat. Commun.">
        <title>Genome sequence of mungbean and insights into evolution within Vigna species.</title>
        <authorList>
            <person name="Kang Y.J."/>
            <person name="Kim S.K."/>
            <person name="Kim M.Y."/>
            <person name="Lestari P."/>
            <person name="Kim K.H."/>
            <person name="Ha B.K."/>
            <person name="Jun T.H."/>
            <person name="Hwang W.J."/>
            <person name="Lee T."/>
            <person name="Lee J."/>
            <person name="Shim S."/>
            <person name="Yoon M.Y."/>
            <person name="Jang Y.E."/>
            <person name="Han K.S."/>
            <person name="Taeprayoon P."/>
            <person name="Yoon N."/>
            <person name="Somta P."/>
            <person name="Tanya P."/>
            <person name="Kim K.S."/>
            <person name="Gwag J.G."/>
            <person name="Moon J.K."/>
            <person name="Lee Y.H."/>
            <person name="Park B.S."/>
            <person name="Bombarely A."/>
            <person name="Doyle J.J."/>
            <person name="Jackson S.A."/>
            <person name="Schafleitner R."/>
            <person name="Srinives P."/>
            <person name="Varshney R.K."/>
            <person name="Lee S.H."/>
        </authorList>
    </citation>
    <scope>NUCLEOTIDE SEQUENCE [LARGE SCALE GENOMIC DNA]</scope>
    <source>
        <strain evidence="2">cv. VC1973A</strain>
    </source>
</reference>
<dbReference type="AlphaFoldDB" id="A0A3Q0FAE2"/>
<feature type="compositionally biased region" description="Polar residues" evidence="1">
    <location>
        <begin position="236"/>
        <end position="258"/>
    </location>
</feature>
<sequence length="281" mass="31822">MPEHEVQIKRNFHTKASHRLSEMFREARIAGERPRWVGDGIWHSLLAHWNTPAYRVKCATAQKNRASEKGGALHTGGSITVHEHAIRMAAQLGRSVSVDEVFTQTHIRKGTDAYVDERSRKTIEDFSTRFTHAREDVGGAPDEASRTNAYEDIIKTQCWVDVVRGKKKGRIYGAGQLASHYIAARGGVLKHQPSSSNTTDQHNMVSREAYDELRSRLQTFEDILRKYIPEAGQILDPSSSHQAPTQLMQPTNKQSPNQHEPLVQQQQEDEEEHDSDDFSGY</sequence>
<protein>
    <submittedName>
        <fullName evidence="3">Uncharacterized protein LOC111242297 isoform X1</fullName>
    </submittedName>
</protein>